<organism evidence="1 2">
    <name type="scientific">Lolium multiflorum</name>
    <name type="common">Italian ryegrass</name>
    <name type="synonym">Lolium perenne subsp. multiflorum</name>
    <dbReference type="NCBI Taxonomy" id="4521"/>
    <lineage>
        <taxon>Eukaryota</taxon>
        <taxon>Viridiplantae</taxon>
        <taxon>Streptophyta</taxon>
        <taxon>Embryophyta</taxon>
        <taxon>Tracheophyta</taxon>
        <taxon>Spermatophyta</taxon>
        <taxon>Magnoliopsida</taxon>
        <taxon>Liliopsida</taxon>
        <taxon>Poales</taxon>
        <taxon>Poaceae</taxon>
        <taxon>BOP clade</taxon>
        <taxon>Pooideae</taxon>
        <taxon>Poodae</taxon>
        <taxon>Poeae</taxon>
        <taxon>Poeae Chloroplast Group 2 (Poeae type)</taxon>
        <taxon>Loliodinae</taxon>
        <taxon>Loliinae</taxon>
        <taxon>Lolium</taxon>
    </lineage>
</organism>
<keyword evidence="2" id="KW-1185">Reference proteome</keyword>
<protein>
    <submittedName>
        <fullName evidence="1">Uncharacterized protein</fullName>
    </submittedName>
</protein>
<dbReference type="Pfam" id="PF04827">
    <property type="entry name" value="Plant_tran"/>
    <property type="match status" value="1"/>
</dbReference>
<evidence type="ECO:0000313" key="2">
    <source>
        <dbReference type="Proteomes" id="UP001231189"/>
    </source>
</evidence>
<comment type="caution">
    <text evidence="1">The sequence shown here is derived from an EMBL/GenBank/DDBJ whole genome shotgun (WGS) entry which is preliminary data.</text>
</comment>
<dbReference type="AlphaFoldDB" id="A0AAD8QQ35"/>
<gene>
    <name evidence="1" type="ORF">QYE76_030588</name>
</gene>
<evidence type="ECO:0000313" key="1">
    <source>
        <dbReference type="EMBL" id="KAK1606915.1"/>
    </source>
</evidence>
<dbReference type="EMBL" id="JAUUTY010000007">
    <property type="protein sequence ID" value="KAK1606915.1"/>
    <property type="molecule type" value="Genomic_DNA"/>
</dbReference>
<dbReference type="InterPro" id="IPR006912">
    <property type="entry name" value="Harbinger_derived_prot"/>
</dbReference>
<dbReference type="Proteomes" id="UP001231189">
    <property type="component" value="Unassembled WGS sequence"/>
</dbReference>
<reference evidence="1" key="1">
    <citation type="submission" date="2023-07" db="EMBL/GenBank/DDBJ databases">
        <title>A chromosome-level genome assembly of Lolium multiflorum.</title>
        <authorList>
            <person name="Chen Y."/>
            <person name="Copetti D."/>
            <person name="Kolliker R."/>
            <person name="Studer B."/>
        </authorList>
    </citation>
    <scope>NUCLEOTIDE SEQUENCE</scope>
    <source>
        <strain evidence="1">02402/16</strain>
        <tissue evidence="1">Leaf</tissue>
    </source>
</reference>
<name>A0AAD8QQ35_LOLMU</name>
<sequence>MCFRGLGAASEDAADVVVLPPSSGSPLPAEIIVDIDDEFFYKNFIDTSSDDESDDDLLTEVALLIHEHNIAQIHVYRGSFRGARQPPWTGSYKLGHSEGCTVILEAVASHDTWIWHSFFEMAVSHNEINVLQRSPVFDRLAHGQSPDVGF</sequence>
<accession>A0AAD8QQ35</accession>
<proteinExistence type="predicted"/>